<evidence type="ECO:0000259" key="1">
    <source>
        <dbReference type="Pfam" id="PF05913"/>
    </source>
</evidence>
<sequence length="348" mass="40319">MRGFSVYLYDELQIDYMINMKNSGFDRVFTSLHIPEYDLASSWQVFQQLIALCKDLKLQLMVDVSREIMEKLPMSADELSDLGVRGLRLDDGFSIMEIAQYCKRFQVALNASTITVDMVRELQDLKVNFSHIEAWHNYYPRRNTGLDAFFLLNQNTFLHEVHVKVVAFVMGDQQLRGPMYEGLPTLEKHRNSAVFANALELINRYSVDEIMIGDPSISRKAMRQFESYYSEKVMMLTVAFNGDYVPITHCVFTSRPEIARDVIRLQESRSLFYNHQFTGTVCERKIGDITINSQELLRYSGEINLVKQHIPLDAFVLKIGRIIEEDIPLLSLCEGQQKIILTEVTEWI</sequence>
<evidence type="ECO:0000313" key="4">
    <source>
        <dbReference type="Proteomes" id="UP000245938"/>
    </source>
</evidence>
<dbReference type="InterPro" id="IPR029000">
    <property type="entry name" value="Cyclophilin-like_dom_sf"/>
</dbReference>
<evidence type="ECO:0000313" key="3">
    <source>
        <dbReference type="EMBL" id="PWI26125.1"/>
    </source>
</evidence>
<dbReference type="InterPro" id="IPR017853">
    <property type="entry name" value="GH"/>
</dbReference>
<dbReference type="Proteomes" id="UP000245938">
    <property type="component" value="Unassembled WGS sequence"/>
</dbReference>
<dbReference type="InterPro" id="IPR008589">
    <property type="entry name" value="MupG"/>
</dbReference>
<dbReference type="Gene3D" id="3.20.20.70">
    <property type="entry name" value="Aldolase class I"/>
    <property type="match status" value="1"/>
</dbReference>
<feature type="domain" description="6-phospho-N-acetylmuramidase C-terminal" evidence="1">
    <location>
        <begin position="249"/>
        <end position="339"/>
    </location>
</feature>
<dbReference type="OrthoDB" id="5809921at2"/>
<dbReference type="PANTHER" id="PTHR38435:SF2">
    <property type="entry name" value="DUF871 DOMAIN-CONTAINING PROTEIN"/>
    <property type="match status" value="1"/>
</dbReference>
<dbReference type="SUPFAM" id="SSF51445">
    <property type="entry name" value="(Trans)glycosidases"/>
    <property type="match status" value="1"/>
</dbReference>
<organism evidence="3 4">
    <name type="scientific">Kurthia sibirica</name>
    <dbReference type="NCBI Taxonomy" id="202750"/>
    <lineage>
        <taxon>Bacteria</taxon>
        <taxon>Bacillati</taxon>
        <taxon>Bacillota</taxon>
        <taxon>Bacilli</taxon>
        <taxon>Bacillales</taxon>
        <taxon>Caryophanaceae</taxon>
        <taxon>Kurthia</taxon>
    </lineage>
</organism>
<comment type="caution">
    <text evidence="3">The sequence shown here is derived from an EMBL/GenBank/DDBJ whole genome shotgun (WGS) entry which is preliminary data.</text>
</comment>
<dbReference type="AlphaFoldDB" id="A0A2U3ANV6"/>
<dbReference type="RefSeq" id="WP_109305148.1">
    <property type="nucleotide sequence ID" value="NZ_BJUF01000008.1"/>
</dbReference>
<dbReference type="PANTHER" id="PTHR38435">
    <property type="match status" value="1"/>
</dbReference>
<dbReference type="Gene3D" id="2.40.100.10">
    <property type="entry name" value="Cyclophilin-like"/>
    <property type="match status" value="1"/>
</dbReference>
<dbReference type="Pfam" id="PF05913">
    <property type="entry name" value="MupG_C"/>
    <property type="match status" value="1"/>
</dbReference>
<feature type="domain" description="6-phospho-N-acetylmuramidase N-terminal" evidence="2">
    <location>
        <begin position="3"/>
        <end position="226"/>
    </location>
</feature>
<evidence type="ECO:0000259" key="2">
    <source>
        <dbReference type="Pfam" id="PF19200"/>
    </source>
</evidence>
<proteinExistence type="predicted"/>
<dbReference type="Pfam" id="PF19200">
    <property type="entry name" value="MupG_N"/>
    <property type="match status" value="1"/>
</dbReference>
<dbReference type="InterPro" id="IPR043797">
    <property type="entry name" value="MupG_N"/>
</dbReference>
<keyword evidence="4" id="KW-1185">Reference proteome</keyword>
<protein>
    <submittedName>
        <fullName evidence="3">DUF871 domain-containing protein</fullName>
    </submittedName>
</protein>
<dbReference type="SUPFAM" id="SSF50891">
    <property type="entry name" value="Cyclophilin-like"/>
    <property type="match status" value="1"/>
</dbReference>
<dbReference type="EMBL" id="QFVR01000004">
    <property type="protein sequence ID" value="PWI26125.1"/>
    <property type="molecule type" value="Genomic_DNA"/>
</dbReference>
<name>A0A2U3ANV6_9BACL</name>
<dbReference type="InterPro" id="IPR043894">
    <property type="entry name" value="MupG_C"/>
</dbReference>
<gene>
    <name evidence="3" type="ORF">DEX24_04150</name>
</gene>
<reference evidence="3 4" key="1">
    <citation type="submission" date="2018-05" db="EMBL/GenBank/DDBJ databases">
        <title>Kurthia sibirica genome sequence.</title>
        <authorList>
            <person name="Maclea K.S."/>
            <person name="Goen A.E."/>
        </authorList>
    </citation>
    <scope>NUCLEOTIDE SEQUENCE [LARGE SCALE GENOMIC DNA]</scope>
    <source>
        <strain evidence="3 4">ATCC 49154</strain>
    </source>
</reference>
<dbReference type="InterPro" id="IPR013785">
    <property type="entry name" value="Aldolase_TIM"/>
</dbReference>
<accession>A0A2U3ANV6</accession>